<evidence type="ECO:0000259" key="3">
    <source>
        <dbReference type="Pfam" id="PF02714"/>
    </source>
</evidence>
<dbReference type="Pfam" id="PF02714">
    <property type="entry name" value="RSN1_7TM"/>
    <property type="match status" value="1"/>
</dbReference>
<feature type="transmembrane region" description="Helical" evidence="2">
    <location>
        <begin position="425"/>
        <end position="451"/>
    </location>
</feature>
<feature type="compositionally biased region" description="Basic and acidic residues" evidence="1">
    <location>
        <begin position="745"/>
        <end position="762"/>
    </location>
</feature>
<dbReference type="InterPro" id="IPR003864">
    <property type="entry name" value="CSC1/OSCA1-like_7TM"/>
</dbReference>
<evidence type="ECO:0000313" key="6">
    <source>
        <dbReference type="EMBL" id="KAF9884189.1"/>
    </source>
</evidence>
<dbReference type="PANTHER" id="PTHR13018:SF20">
    <property type="entry name" value="SPORULATION-SPECIFIC PROTEIN 75"/>
    <property type="match status" value="1"/>
</dbReference>
<feature type="transmembrane region" description="Helical" evidence="2">
    <location>
        <begin position="471"/>
        <end position="499"/>
    </location>
</feature>
<sequence>MPTNFTQALEKASASEQQQSQGISVTAFIASLSTSVIIFGIEIFLFIALKGNQKLIHIFQPKESSSDHDDDDDHGGEPIEPSPSGLDQFSWGNVAPENSGRYWGHFAMALFTITYVCWVFFGELRGYIKLRQAYLTSPKHRRKASATTILVTAIPNEFCNVEKLESVYAEKIKKRDALCLKLEAAETNLIIKCQRANIKRHIGGGDSELWKSYLSEDQETMRTPILDVSWMPSLWLIGKKEGTIKYCREKISDLNKNIETIQDKGTNSPDKFPGTNSAFIRFNQQAAAHMACQAVSYHSPKQMGPPMVEISPDDVIWENLSIGWRERYVRKFSICTLVFAMVAGWGFPVAFAAVLSRLSYLEDGIPWLSWISSLPHWFVSTVQGTLPPLLMAILMAVLPSLLRFLCKCQGLHTGVAVELAVQNYFFWFLFIQQFLVVAVSSGFSTFLSKITSVTSWPELLARNIPSSSNYFFSYMILQAMSVSAGTLVQIGNLASWFIISPLIDTTARAKWQRRVKPNQMQWGTFFPTYTTLACIGLIYSVISPLILVFNTITFGLFWFVYRYNTIYVTRFHLDSGGLFFPRAIYQLFTGIYVMEIAMIGLFFLVRDMNGTFVCKAQAICMIVILILTAVYQVLLNDAFGPLIRYLPITSKNDAVQPDLESEGCQREPPEAKGAGGRNQVTSFDDRIFQHEALRAKRPTIWIPSDNTGVSDDEVKHTKDFYENNICISRKNQILDQKYRAVSVSNDDKPPDCSEKDPSLWDD</sequence>
<keyword evidence="7" id="KW-1185">Reference proteome</keyword>
<feature type="domain" description="10TM putative phosphate transporter extracellular tail" evidence="4">
    <location>
        <begin position="683"/>
        <end position="750"/>
    </location>
</feature>
<evidence type="ECO:0000313" key="7">
    <source>
        <dbReference type="Proteomes" id="UP001194746"/>
    </source>
</evidence>
<proteinExistence type="predicted"/>
<feature type="region of interest" description="Disordered" evidence="1">
    <location>
        <begin position="657"/>
        <end position="678"/>
    </location>
</feature>
<feature type="transmembrane region" description="Helical" evidence="2">
    <location>
        <begin position="25"/>
        <end position="49"/>
    </location>
</feature>
<evidence type="ECO:0000256" key="2">
    <source>
        <dbReference type="SAM" id="Phobius"/>
    </source>
</evidence>
<organism evidence="6 7">
    <name type="scientific">Aspergillus nanangensis</name>
    <dbReference type="NCBI Taxonomy" id="2582783"/>
    <lineage>
        <taxon>Eukaryota</taxon>
        <taxon>Fungi</taxon>
        <taxon>Dikarya</taxon>
        <taxon>Ascomycota</taxon>
        <taxon>Pezizomycotina</taxon>
        <taxon>Eurotiomycetes</taxon>
        <taxon>Eurotiomycetidae</taxon>
        <taxon>Eurotiales</taxon>
        <taxon>Aspergillaceae</taxon>
        <taxon>Aspergillus</taxon>
        <taxon>Aspergillus subgen. Circumdati</taxon>
    </lineage>
</organism>
<evidence type="ECO:0000259" key="4">
    <source>
        <dbReference type="Pfam" id="PF12621"/>
    </source>
</evidence>
<dbReference type="Pfam" id="PF12621">
    <property type="entry name" value="PHM7_ext"/>
    <property type="match status" value="1"/>
</dbReference>
<feature type="transmembrane region" description="Helical" evidence="2">
    <location>
        <begin position="376"/>
        <end position="405"/>
    </location>
</feature>
<dbReference type="InterPro" id="IPR027815">
    <property type="entry name" value="CSC1/OSCA1-like_cyt"/>
</dbReference>
<name>A0AAD4GNI0_ASPNN</name>
<evidence type="ECO:0008006" key="8">
    <source>
        <dbReference type="Google" id="ProtNLM"/>
    </source>
</evidence>
<reference evidence="6" key="1">
    <citation type="journal article" date="2019" name="Beilstein J. Org. Chem.">
        <title>Nanangenines: drimane sesquiterpenoids as the dominant metabolite cohort of a novel Australian fungus, Aspergillus nanangensis.</title>
        <authorList>
            <person name="Lacey H.J."/>
            <person name="Gilchrist C.L.M."/>
            <person name="Crombie A."/>
            <person name="Kalaitzis J.A."/>
            <person name="Vuong D."/>
            <person name="Rutledge P.J."/>
            <person name="Turner P."/>
            <person name="Pitt J.I."/>
            <person name="Lacey E."/>
            <person name="Chooi Y.H."/>
            <person name="Piggott A.M."/>
        </authorList>
    </citation>
    <scope>NUCLEOTIDE SEQUENCE</scope>
    <source>
        <strain evidence="6">MST-FP2251</strain>
    </source>
</reference>
<evidence type="ECO:0000256" key="1">
    <source>
        <dbReference type="SAM" id="MobiDB-lite"/>
    </source>
</evidence>
<accession>A0AAD4GNI0</accession>
<feature type="domain" description="CSC1/OSCA1-like 7TM region" evidence="3">
    <location>
        <begin position="330"/>
        <end position="602"/>
    </location>
</feature>
<feature type="transmembrane region" description="Helical" evidence="2">
    <location>
        <begin position="334"/>
        <end position="356"/>
    </location>
</feature>
<dbReference type="Pfam" id="PF14703">
    <property type="entry name" value="PHM7_cyt"/>
    <property type="match status" value="1"/>
</dbReference>
<dbReference type="Proteomes" id="UP001194746">
    <property type="component" value="Unassembled WGS sequence"/>
</dbReference>
<protein>
    <recommendedName>
        <fullName evidence="8">DUF221 domain protein</fullName>
    </recommendedName>
</protein>
<dbReference type="PANTHER" id="PTHR13018">
    <property type="entry name" value="PROBABLE MEMBRANE PROTEIN DUF221-RELATED"/>
    <property type="match status" value="1"/>
</dbReference>
<dbReference type="AlphaFoldDB" id="A0AAD4GNI0"/>
<reference evidence="6" key="2">
    <citation type="submission" date="2020-02" db="EMBL/GenBank/DDBJ databases">
        <authorList>
            <person name="Gilchrist C.L.M."/>
            <person name="Chooi Y.-H."/>
        </authorList>
    </citation>
    <scope>NUCLEOTIDE SEQUENCE</scope>
    <source>
        <strain evidence="6">MST-FP2251</strain>
    </source>
</reference>
<keyword evidence="2" id="KW-0812">Transmembrane</keyword>
<feature type="transmembrane region" description="Helical" evidence="2">
    <location>
        <begin position="102"/>
        <end position="121"/>
    </location>
</feature>
<comment type="caution">
    <text evidence="6">The sequence shown here is derived from an EMBL/GenBank/DDBJ whole genome shotgun (WGS) entry which is preliminary data.</text>
</comment>
<feature type="transmembrane region" description="Helical" evidence="2">
    <location>
        <begin position="616"/>
        <end position="635"/>
    </location>
</feature>
<dbReference type="InterPro" id="IPR045122">
    <property type="entry name" value="Csc1-like"/>
</dbReference>
<keyword evidence="2" id="KW-0472">Membrane</keyword>
<dbReference type="GO" id="GO:0005886">
    <property type="term" value="C:plasma membrane"/>
    <property type="evidence" value="ECO:0007669"/>
    <property type="project" value="TreeGrafter"/>
</dbReference>
<evidence type="ECO:0000259" key="5">
    <source>
        <dbReference type="Pfam" id="PF14703"/>
    </source>
</evidence>
<dbReference type="InterPro" id="IPR022257">
    <property type="entry name" value="PHM7_ext"/>
</dbReference>
<dbReference type="GO" id="GO:0005227">
    <property type="term" value="F:calcium-activated cation channel activity"/>
    <property type="evidence" value="ECO:0007669"/>
    <property type="project" value="InterPro"/>
</dbReference>
<feature type="region of interest" description="Disordered" evidence="1">
    <location>
        <begin position="740"/>
        <end position="762"/>
    </location>
</feature>
<feature type="domain" description="CSC1/OSCA1-like cytosolic" evidence="5">
    <location>
        <begin position="170"/>
        <end position="319"/>
    </location>
</feature>
<feature type="transmembrane region" description="Helical" evidence="2">
    <location>
        <begin position="584"/>
        <end position="604"/>
    </location>
</feature>
<feature type="region of interest" description="Disordered" evidence="1">
    <location>
        <begin position="62"/>
        <end position="90"/>
    </location>
</feature>
<dbReference type="EMBL" id="VCAU01000130">
    <property type="protein sequence ID" value="KAF9884189.1"/>
    <property type="molecule type" value="Genomic_DNA"/>
</dbReference>
<feature type="transmembrane region" description="Helical" evidence="2">
    <location>
        <begin position="545"/>
        <end position="563"/>
    </location>
</feature>
<keyword evidence="2" id="KW-1133">Transmembrane helix</keyword>
<gene>
    <name evidence="6" type="ORF">FE257_002180</name>
</gene>